<sequence>MSSEHKTASRILSFPVEVLHLVFELLSAELRALSLVNKELRTQVEPFLYANVQWLWQEAPSPPPITQLLRTISCRPHLAAYITNVHLDGMRIRGRNMAGSLPTTPISSSELTEYTAFVQGIGVPYSDRWIRELHQGTIDALLALLVAQLSNLRSLYLGPIFTKESQFVGMVLNSALCRPKTYRLPTFQYLRNVSFHRVVGTDGTKPKMSPRDRSKNTANVLPLFYLPNVQSMSVTVENPDVFTWPAAHFPEPSNLTSLDLTAVREAYLGDLLSVTPNLKTLRWAWYYDYGVEDDFVSPIVNLERVAAALCHVRSTLTDLTITADAPIGGNEQFYPAVKMEGSLHALNSFDELKRLRIPLAFLVGFVEDTTKRLQDVVPRNIEFLTITDELGLQNDGGDYNSDWPIYEWTDSAVLTLLRTWLEDWRSCTPHLRGISILFDYIEANSGEWPPGLEAPTHGSRCASWSLPRLNRMETRLVKLYHTSRATRPYGTEPP</sequence>
<reference evidence="2" key="2">
    <citation type="submission" date="2016-02" db="EMBL/GenBank/DDBJ databases">
        <title>Genome sequencing of Aspergillus luchuensis NBRC 4314.</title>
        <authorList>
            <person name="Yamada O."/>
        </authorList>
    </citation>
    <scope>NUCLEOTIDE SEQUENCE [LARGE SCALE GENOMIC DNA]</scope>
    <source>
        <strain evidence="2">RIB 2604</strain>
    </source>
</reference>
<organism evidence="1 2">
    <name type="scientific">Aspergillus kawachii</name>
    <name type="common">White koji mold</name>
    <name type="synonym">Aspergillus awamori var. kawachi</name>
    <dbReference type="NCBI Taxonomy" id="1069201"/>
    <lineage>
        <taxon>Eukaryota</taxon>
        <taxon>Fungi</taxon>
        <taxon>Dikarya</taxon>
        <taxon>Ascomycota</taxon>
        <taxon>Pezizomycotina</taxon>
        <taxon>Eurotiomycetes</taxon>
        <taxon>Eurotiomycetidae</taxon>
        <taxon>Eurotiales</taxon>
        <taxon>Aspergillaceae</taxon>
        <taxon>Aspergillus</taxon>
        <taxon>Aspergillus subgen. Circumdati</taxon>
    </lineage>
</organism>
<name>A0A146FJK6_ASPKA</name>
<dbReference type="EMBL" id="BCWF01000019">
    <property type="protein sequence ID" value="GAT25371.1"/>
    <property type="molecule type" value="Genomic_DNA"/>
</dbReference>
<dbReference type="VEuPathDB" id="FungiDB:ASPFODRAFT_139043"/>
<gene>
    <name evidence="1" type="ORF">RIB2604_01903260</name>
</gene>
<accession>A0A146FJK6</accession>
<evidence type="ECO:0008006" key="3">
    <source>
        <dbReference type="Google" id="ProtNLM"/>
    </source>
</evidence>
<dbReference type="Proteomes" id="UP000075230">
    <property type="component" value="Unassembled WGS sequence"/>
</dbReference>
<evidence type="ECO:0000313" key="2">
    <source>
        <dbReference type="Proteomes" id="UP000075230"/>
    </source>
</evidence>
<reference evidence="1 2" key="1">
    <citation type="journal article" date="2016" name="DNA Res.">
        <title>Genome sequence of Aspergillus luchuensis NBRC 4314.</title>
        <authorList>
            <person name="Yamada O."/>
            <person name="Machida M."/>
            <person name="Hosoyama A."/>
            <person name="Goto M."/>
            <person name="Takahashi T."/>
            <person name="Futagami T."/>
            <person name="Yamagata Y."/>
            <person name="Takeuchi M."/>
            <person name="Kobayashi T."/>
            <person name="Koike H."/>
            <person name="Abe K."/>
            <person name="Asai K."/>
            <person name="Arita M."/>
            <person name="Fujita N."/>
            <person name="Fukuda K."/>
            <person name="Higa K."/>
            <person name="Horikawa H."/>
            <person name="Ishikawa T."/>
            <person name="Jinno K."/>
            <person name="Kato Y."/>
            <person name="Kirimura K."/>
            <person name="Mizutani O."/>
            <person name="Nakasone K."/>
            <person name="Sano M."/>
            <person name="Shiraishi Y."/>
            <person name="Tsukahara M."/>
            <person name="Gomi K."/>
        </authorList>
    </citation>
    <scope>NUCLEOTIDE SEQUENCE [LARGE SCALE GENOMIC DNA]</scope>
    <source>
        <strain evidence="1 2">RIB 2604</strain>
    </source>
</reference>
<proteinExistence type="predicted"/>
<evidence type="ECO:0000313" key="1">
    <source>
        <dbReference type="EMBL" id="GAT25371.1"/>
    </source>
</evidence>
<dbReference type="AlphaFoldDB" id="A0A146FJK6"/>
<protein>
    <recommendedName>
        <fullName evidence="3">F-box domain-containing protein</fullName>
    </recommendedName>
</protein>
<comment type="caution">
    <text evidence="1">The sequence shown here is derived from an EMBL/GenBank/DDBJ whole genome shotgun (WGS) entry which is preliminary data.</text>
</comment>